<proteinExistence type="predicted"/>
<keyword evidence="3" id="KW-1185">Reference proteome</keyword>
<dbReference type="InterPro" id="IPR009875">
    <property type="entry name" value="PilZ_domain"/>
</dbReference>
<reference evidence="2" key="1">
    <citation type="submission" date="2023-07" db="EMBL/GenBank/DDBJ databases">
        <title>Marinobacter sp. chi1 genome sequencing and assembly.</title>
        <authorList>
            <person name="Park S."/>
        </authorList>
    </citation>
    <scope>NUCLEOTIDE SEQUENCE</scope>
    <source>
        <strain evidence="2">Chi1</strain>
    </source>
</reference>
<evidence type="ECO:0000313" key="2">
    <source>
        <dbReference type="EMBL" id="MDO3721979.1"/>
    </source>
</evidence>
<name>A0ABT8W167_9GAMM</name>
<dbReference type="RefSeq" id="WP_302909763.1">
    <property type="nucleotide sequence ID" value="NZ_JAUMIS010000002.1"/>
</dbReference>
<evidence type="ECO:0000259" key="1">
    <source>
        <dbReference type="Pfam" id="PF07238"/>
    </source>
</evidence>
<dbReference type="EMBL" id="JAUMIS010000002">
    <property type="protein sequence ID" value="MDO3721979.1"/>
    <property type="molecule type" value="Genomic_DNA"/>
</dbReference>
<evidence type="ECO:0000313" key="3">
    <source>
        <dbReference type="Proteomes" id="UP001168640"/>
    </source>
</evidence>
<organism evidence="2 3">
    <name type="scientific">Marinobacter suaedae</name>
    <dbReference type="NCBI Taxonomy" id="3057675"/>
    <lineage>
        <taxon>Bacteria</taxon>
        <taxon>Pseudomonadati</taxon>
        <taxon>Pseudomonadota</taxon>
        <taxon>Gammaproteobacteria</taxon>
        <taxon>Pseudomonadales</taxon>
        <taxon>Marinobacteraceae</taxon>
        <taxon>Marinobacter</taxon>
    </lineage>
</organism>
<accession>A0ABT8W167</accession>
<feature type="domain" description="PilZ" evidence="1">
    <location>
        <begin position="8"/>
        <end position="76"/>
    </location>
</feature>
<dbReference type="Proteomes" id="UP001168640">
    <property type="component" value="Unassembled WGS sequence"/>
</dbReference>
<dbReference type="Pfam" id="PF07238">
    <property type="entry name" value="PilZ"/>
    <property type="match status" value="1"/>
</dbReference>
<protein>
    <submittedName>
        <fullName evidence="2">PilZ domain-containing protein</fullName>
    </submittedName>
</protein>
<gene>
    <name evidence="2" type="ORF">QVZ43_09605</name>
</gene>
<comment type="caution">
    <text evidence="2">The sequence shown here is derived from an EMBL/GenBank/DDBJ whole genome shotgun (WGS) entry which is preliminary data.</text>
</comment>
<sequence>MNARVKVVHLEFDEFASTTRAISDGGVFIVVEEQDVESWIRYSVTVQVQGLPIPVPVVSMEIVRRTNDGYGLTFSDG</sequence>